<evidence type="ECO:0000313" key="2">
    <source>
        <dbReference type="Proteomes" id="UP000295087"/>
    </source>
</evidence>
<gene>
    <name evidence="1" type="ORF">DFR75_105261</name>
</gene>
<comment type="caution">
    <text evidence="1">The sequence shown here is derived from an EMBL/GenBank/DDBJ whole genome shotgun (WGS) entry which is preliminary data.</text>
</comment>
<dbReference type="Gene3D" id="3.40.50.150">
    <property type="entry name" value="Vaccinia Virus protein VP39"/>
    <property type="match status" value="1"/>
</dbReference>
<name>A0A4R6P761_NOCIG</name>
<proteinExistence type="predicted"/>
<protein>
    <recommendedName>
        <fullName evidence="3">Methyltransferase family protein</fullName>
    </recommendedName>
</protein>
<dbReference type="Proteomes" id="UP000295087">
    <property type="component" value="Unassembled WGS sequence"/>
</dbReference>
<dbReference type="SUPFAM" id="SSF53335">
    <property type="entry name" value="S-adenosyl-L-methionine-dependent methyltransferases"/>
    <property type="match status" value="1"/>
</dbReference>
<evidence type="ECO:0000313" key="1">
    <source>
        <dbReference type="EMBL" id="TDP33023.1"/>
    </source>
</evidence>
<dbReference type="EMBL" id="SNXK01000005">
    <property type="protein sequence ID" value="TDP33023.1"/>
    <property type="molecule type" value="Genomic_DNA"/>
</dbReference>
<sequence>MFWAEGSVYTIGFDIALQAWRRLLTPDGVLVVTEIEWSTGTTLAFWANSYPLRTTEENTAAAQSAG</sequence>
<dbReference type="AlphaFoldDB" id="A0A4R6P761"/>
<dbReference type="RefSeq" id="WP_067489628.1">
    <property type="nucleotide sequence ID" value="NZ_SNXK01000005.1"/>
</dbReference>
<organism evidence="1 2">
    <name type="scientific">Nocardia ignorata</name>
    <dbReference type="NCBI Taxonomy" id="145285"/>
    <lineage>
        <taxon>Bacteria</taxon>
        <taxon>Bacillati</taxon>
        <taxon>Actinomycetota</taxon>
        <taxon>Actinomycetes</taxon>
        <taxon>Mycobacteriales</taxon>
        <taxon>Nocardiaceae</taxon>
        <taxon>Nocardia</taxon>
    </lineage>
</organism>
<reference evidence="1 2" key="1">
    <citation type="submission" date="2019-03" db="EMBL/GenBank/DDBJ databases">
        <title>Genomic Encyclopedia of Type Strains, Phase IV (KMG-IV): sequencing the most valuable type-strain genomes for metagenomic binning, comparative biology and taxonomic classification.</title>
        <authorList>
            <person name="Goeker M."/>
        </authorList>
    </citation>
    <scope>NUCLEOTIDE SEQUENCE [LARGE SCALE GENOMIC DNA]</scope>
    <source>
        <strain evidence="1 2">DSM 44496</strain>
    </source>
</reference>
<evidence type="ECO:0008006" key="3">
    <source>
        <dbReference type="Google" id="ProtNLM"/>
    </source>
</evidence>
<dbReference type="InterPro" id="IPR029063">
    <property type="entry name" value="SAM-dependent_MTases_sf"/>
</dbReference>
<keyword evidence="2" id="KW-1185">Reference proteome</keyword>
<accession>A0A4R6P761</accession>